<evidence type="ECO:0000256" key="2">
    <source>
        <dbReference type="ARBA" id="ARBA00022694"/>
    </source>
</evidence>
<feature type="domain" description="tRNA(Ile)-lysidine/2-thiocytidine synthase N-terminal" evidence="7">
    <location>
        <begin position="29"/>
        <end position="204"/>
    </location>
</feature>
<comment type="subcellular location">
    <subcellularLocation>
        <location evidence="6">Cytoplasm</location>
    </subcellularLocation>
</comment>
<keyword evidence="9" id="KW-1185">Reference proteome</keyword>
<evidence type="ECO:0000313" key="9">
    <source>
        <dbReference type="Proteomes" id="UP000783253"/>
    </source>
</evidence>
<organism evidence="8 9">
    <name type="scientific">Qipengyuania polymorpha</name>
    <dbReference type="NCBI Taxonomy" id="2867234"/>
    <lineage>
        <taxon>Bacteria</taxon>
        <taxon>Pseudomonadati</taxon>
        <taxon>Pseudomonadota</taxon>
        <taxon>Alphaproteobacteria</taxon>
        <taxon>Sphingomonadales</taxon>
        <taxon>Erythrobacteraceae</taxon>
        <taxon>Qipengyuania</taxon>
    </lineage>
</organism>
<comment type="function">
    <text evidence="6">Ligates lysine onto the cytidine present at position 34 of the AUA codon-specific tRNA(Ile) that contains the anticodon CAU, in an ATP-dependent manner. Cytidine is converted to lysidine, thus changing the amino acid specificity of the tRNA from methionine to isoleucine.</text>
</comment>
<dbReference type="GO" id="GO:0032267">
    <property type="term" value="F:tRNA(Ile)-lysidine synthase activity"/>
    <property type="evidence" value="ECO:0007669"/>
    <property type="project" value="UniProtKB-EC"/>
</dbReference>
<evidence type="ECO:0000313" key="8">
    <source>
        <dbReference type="EMBL" id="MBX7458130.1"/>
    </source>
</evidence>
<protein>
    <recommendedName>
        <fullName evidence="6">tRNA(Ile)-lysidine synthase</fullName>
        <ecNumber evidence="6">6.3.4.19</ecNumber>
    </recommendedName>
    <alternativeName>
        <fullName evidence="6">tRNA(Ile)-2-lysyl-cytidine synthase</fullName>
    </alternativeName>
    <alternativeName>
        <fullName evidence="6">tRNA(Ile)-lysidine synthetase</fullName>
    </alternativeName>
</protein>
<keyword evidence="6" id="KW-0963">Cytoplasm</keyword>
<dbReference type="NCBIfam" id="TIGR02432">
    <property type="entry name" value="lysidine_TilS_N"/>
    <property type="match status" value="1"/>
</dbReference>
<dbReference type="PANTHER" id="PTHR43033">
    <property type="entry name" value="TRNA(ILE)-LYSIDINE SYNTHASE-RELATED"/>
    <property type="match status" value="1"/>
</dbReference>
<dbReference type="EMBL" id="JAIGNK010000002">
    <property type="protein sequence ID" value="MBX7458130.1"/>
    <property type="molecule type" value="Genomic_DNA"/>
</dbReference>
<reference evidence="8 9" key="1">
    <citation type="submission" date="2021-08" db="EMBL/GenBank/DDBJ databases">
        <title>Comparative Genomics Analysis of the Genus Qipengyuania Reveals Extensive Genetic Diversity and Metabolic Versatility, Including the Description of Fifteen Novel Species.</title>
        <authorList>
            <person name="Liu Y."/>
        </authorList>
    </citation>
    <scope>NUCLEOTIDE SEQUENCE [LARGE SCALE GENOMIC DNA]</scope>
    <source>
        <strain evidence="8 9">1NDH17</strain>
    </source>
</reference>
<evidence type="ECO:0000256" key="3">
    <source>
        <dbReference type="ARBA" id="ARBA00022741"/>
    </source>
</evidence>
<dbReference type="HAMAP" id="MF_01161">
    <property type="entry name" value="tRNA_Ile_lys_synt"/>
    <property type="match status" value="1"/>
</dbReference>
<gene>
    <name evidence="6 8" type="primary">tilS</name>
    <name evidence="8" type="ORF">K3152_07720</name>
</gene>
<comment type="similarity">
    <text evidence="6">Belongs to the tRNA(Ile)-lysidine synthase family.</text>
</comment>
<dbReference type="RefSeq" id="WP_221573517.1">
    <property type="nucleotide sequence ID" value="NZ_JAIGNK010000002.1"/>
</dbReference>
<evidence type="ECO:0000256" key="1">
    <source>
        <dbReference type="ARBA" id="ARBA00022598"/>
    </source>
</evidence>
<proteinExistence type="inferred from homology"/>
<accession>A0ABS7J0N5</accession>
<comment type="catalytic activity">
    <reaction evidence="5 6">
        <text>cytidine(34) in tRNA(Ile2) + L-lysine + ATP = lysidine(34) in tRNA(Ile2) + AMP + diphosphate + H(+)</text>
        <dbReference type="Rhea" id="RHEA:43744"/>
        <dbReference type="Rhea" id="RHEA-COMP:10625"/>
        <dbReference type="Rhea" id="RHEA-COMP:10670"/>
        <dbReference type="ChEBI" id="CHEBI:15378"/>
        <dbReference type="ChEBI" id="CHEBI:30616"/>
        <dbReference type="ChEBI" id="CHEBI:32551"/>
        <dbReference type="ChEBI" id="CHEBI:33019"/>
        <dbReference type="ChEBI" id="CHEBI:82748"/>
        <dbReference type="ChEBI" id="CHEBI:83665"/>
        <dbReference type="ChEBI" id="CHEBI:456215"/>
        <dbReference type="EC" id="6.3.4.19"/>
    </reaction>
</comment>
<feature type="binding site" evidence="6">
    <location>
        <begin position="34"/>
        <end position="39"/>
    </location>
    <ligand>
        <name>ATP</name>
        <dbReference type="ChEBI" id="CHEBI:30616"/>
    </ligand>
</feature>
<dbReference type="CDD" id="cd01992">
    <property type="entry name" value="TilS_N"/>
    <property type="match status" value="1"/>
</dbReference>
<dbReference type="SUPFAM" id="SSF52402">
    <property type="entry name" value="Adenine nucleotide alpha hydrolases-like"/>
    <property type="match status" value="1"/>
</dbReference>
<evidence type="ECO:0000256" key="4">
    <source>
        <dbReference type="ARBA" id="ARBA00022840"/>
    </source>
</evidence>
<keyword evidence="4 6" id="KW-0067">ATP-binding</keyword>
<dbReference type="InterPro" id="IPR014729">
    <property type="entry name" value="Rossmann-like_a/b/a_fold"/>
</dbReference>
<dbReference type="PANTHER" id="PTHR43033:SF5">
    <property type="entry name" value="TRNA(ILE)-LYSIDINE SYNTHETASE"/>
    <property type="match status" value="1"/>
</dbReference>
<dbReference type="Pfam" id="PF01171">
    <property type="entry name" value="ATP_bind_3"/>
    <property type="match status" value="1"/>
</dbReference>
<keyword evidence="3 6" id="KW-0547">Nucleotide-binding</keyword>
<keyword evidence="2 6" id="KW-0819">tRNA processing</keyword>
<dbReference type="Proteomes" id="UP000783253">
    <property type="component" value="Unassembled WGS sequence"/>
</dbReference>
<evidence type="ECO:0000256" key="5">
    <source>
        <dbReference type="ARBA" id="ARBA00048539"/>
    </source>
</evidence>
<dbReference type="Gene3D" id="3.40.50.620">
    <property type="entry name" value="HUPs"/>
    <property type="match status" value="1"/>
</dbReference>
<dbReference type="InterPro" id="IPR011063">
    <property type="entry name" value="TilS/TtcA_N"/>
</dbReference>
<evidence type="ECO:0000256" key="6">
    <source>
        <dbReference type="HAMAP-Rule" id="MF_01161"/>
    </source>
</evidence>
<keyword evidence="1 6" id="KW-0436">Ligase</keyword>
<evidence type="ECO:0000259" key="7">
    <source>
        <dbReference type="Pfam" id="PF01171"/>
    </source>
</evidence>
<name>A0ABS7J0N5_9SPHN</name>
<dbReference type="EC" id="6.3.4.19" evidence="6"/>
<comment type="domain">
    <text evidence="6">The N-terminal region contains the highly conserved SGGXDS motif, predicted to be a P-loop motif involved in ATP binding.</text>
</comment>
<comment type="caution">
    <text evidence="8">The sequence shown here is derived from an EMBL/GenBank/DDBJ whole genome shotgun (WGS) entry which is preliminary data.</text>
</comment>
<sequence>MVLDPELVERFRADLSDVWLDVDEPDAKLGIALSGGPDSLALLLLASAALPGRVEAATVDHGLRPESAAEAEHAAGICAKLGVVHETLRVEVGEGNLQNQARLARYGALSDWANRRSVDTLCTAHHRDDQVETLLMRLNRGSGLSGLAGVREAGLVPDSEVILLRPLLGWNRQELESVVEQSGFEAVLDPSNKDIVYDRVRMREALVSADWIDREGVARSAKVLAEMEDDILGLAAEDYALASEDDGQRITYRPLARSGVYRPSVWAEIIVMVFEDFERTISRADAARMAESLTGETPLNIGGIHASSRYEDDEMVWTFAPENPRRTG</sequence>
<dbReference type="InterPro" id="IPR012795">
    <property type="entry name" value="tRNA_Ile_lys_synt_N"/>
</dbReference>
<dbReference type="InterPro" id="IPR012094">
    <property type="entry name" value="tRNA_Ile_lys_synt"/>
</dbReference>